<dbReference type="Gene3D" id="3.40.30.10">
    <property type="entry name" value="Glutaredoxin"/>
    <property type="match status" value="1"/>
</dbReference>
<dbReference type="InterPro" id="IPR035671">
    <property type="entry name" value="DsbD_gamma"/>
</dbReference>
<organism evidence="10 11">
    <name type="scientific">Skermanella aerolata</name>
    <dbReference type="NCBI Taxonomy" id="393310"/>
    <lineage>
        <taxon>Bacteria</taxon>
        <taxon>Pseudomonadati</taxon>
        <taxon>Pseudomonadota</taxon>
        <taxon>Alphaproteobacteria</taxon>
        <taxon>Rhodospirillales</taxon>
        <taxon>Azospirillaceae</taxon>
        <taxon>Skermanella</taxon>
    </lineage>
</organism>
<dbReference type="InterPro" id="IPR003834">
    <property type="entry name" value="Cyt_c_assmbl_TM_dom"/>
</dbReference>
<evidence type="ECO:0000256" key="4">
    <source>
        <dbReference type="ARBA" id="ARBA00022989"/>
    </source>
</evidence>
<feature type="transmembrane region" description="Helical" evidence="7">
    <location>
        <begin position="436"/>
        <end position="463"/>
    </location>
</feature>
<keyword evidence="11" id="KW-1185">Reference proteome</keyword>
<comment type="subcellular location">
    <subcellularLocation>
        <location evidence="1">Membrane</location>
        <topology evidence="1">Multi-pass membrane protein</topology>
    </subcellularLocation>
</comment>
<dbReference type="PANTHER" id="PTHR32234:SF3">
    <property type="entry name" value="SUPPRESSION OF COPPER SENSITIVITY PROTEIN"/>
    <property type="match status" value="1"/>
</dbReference>
<dbReference type="CDD" id="cd02953">
    <property type="entry name" value="DsbDgamma"/>
    <property type="match status" value="1"/>
</dbReference>
<keyword evidence="3" id="KW-0201">Cytochrome c-type biogenesis</keyword>
<dbReference type="GO" id="GO:0015035">
    <property type="term" value="F:protein-disulfide reductase activity"/>
    <property type="evidence" value="ECO:0007669"/>
    <property type="project" value="TreeGrafter"/>
</dbReference>
<feature type="transmembrane region" description="Helical" evidence="7">
    <location>
        <begin position="530"/>
        <end position="551"/>
    </location>
</feature>
<evidence type="ECO:0000313" key="10">
    <source>
        <dbReference type="EMBL" id="GEO42968.1"/>
    </source>
</evidence>
<keyword evidence="4 7" id="KW-1133">Transmembrane helix</keyword>
<reference evidence="10 11" key="1">
    <citation type="submission" date="2019-07" db="EMBL/GenBank/DDBJ databases">
        <title>Whole genome shotgun sequence of Skermanella aerolata NBRC 106429.</title>
        <authorList>
            <person name="Hosoyama A."/>
            <person name="Uohara A."/>
            <person name="Ohji S."/>
            <person name="Ichikawa N."/>
        </authorList>
    </citation>
    <scope>NUCLEOTIDE SEQUENCE [LARGE SCALE GENOMIC DNA]</scope>
    <source>
        <strain evidence="10 11">NBRC 106429</strain>
    </source>
</reference>
<feature type="transmembrane region" description="Helical" evidence="7">
    <location>
        <begin position="393"/>
        <end position="416"/>
    </location>
</feature>
<dbReference type="Pfam" id="PF11412">
    <property type="entry name" value="DsbD_N"/>
    <property type="match status" value="1"/>
</dbReference>
<evidence type="ECO:0000259" key="8">
    <source>
        <dbReference type="Pfam" id="PF02683"/>
    </source>
</evidence>
<feature type="transmembrane region" description="Helical" evidence="7">
    <location>
        <begin position="469"/>
        <end position="491"/>
    </location>
</feature>
<feature type="transmembrane region" description="Helical" evidence="7">
    <location>
        <begin position="308"/>
        <end position="332"/>
    </location>
</feature>
<keyword evidence="5 7" id="KW-0472">Membrane</keyword>
<feature type="transmembrane region" description="Helical" evidence="7">
    <location>
        <begin position="503"/>
        <end position="524"/>
    </location>
</feature>
<proteinExistence type="predicted"/>
<protein>
    <submittedName>
        <fullName evidence="10">Suppressor for copper-sensitivity B</fullName>
    </submittedName>
</protein>
<feature type="region of interest" description="Disordered" evidence="6">
    <location>
        <begin position="701"/>
        <end position="728"/>
    </location>
</feature>
<feature type="domain" description="Thiol:disulfide interchange protein DsbD N-terminal" evidence="9">
    <location>
        <begin position="72"/>
        <end position="170"/>
    </location>
</feature>
<dbReference type="Proteomes" id="UP000321523">
    <property type="component" value="Unassembled WGS sequence"/>
</dbReference>
<evidence type="ECO:0000256" key="7">
    <source>
        <dbReference type="SAM" id="Phobius"/>
    </source>
</evidence>
<accession>A0A512E2L3</accession>
<dbReference type="GO" id="GO:0016020">
    <property type="term" value="C:membrane"/>
    <property type="evidence" value="ECO:0007669"/>
    <property type="project" value="UniProtKB-SubCell"/>
</dbReference>
<sequence length="728" mass="76400">MTPVRDMGMEGAMSYRMTEVGIRYAVALLAVMAAWLVSPAVAATGEWSSHETLKARLVSSLDTVDDREIIPMGLHLMLANGWKTYWRSPGDAGAPPRVDWSASENVTGVEWHWPAPHRFTLFGLETFGYDHEVVFPLDVRVERPGEPMALRGRADVLVCSTICIPVSLEIALNLPAGPAAVDAESANLVAHFEARVPDDGARSGLRIKAASIEMGKPGALRVRIASSKSLVEPDVLVEGSDWTFGKPELSFAPDGYEATARLPIASGPDTVNMSGKEFLVTVIDGPRVAEARVKVSASAVGGSPLGDVAPVLLVALLGGLVLNLMPCVLPVLSLKLLSVIDRRDAERRRVRLGFLATAAGVLTSMLLLAGALVVLKLAGSTVGWGVQFQQPLFLVAMAAVLVAFSASLAGGFDIPLPSRLATVLGRTGGTGHAGDFAAGVFATLLATPCSAPFVGTAVGFALARGPVEILTIFAALGVGLASPYLLVAAFPRMVSLMPRPGRWMVTLRGMLAVALLGTAAWLLTVLAVQASWPAAFVVAAALSVLGTALVLQGRLGVPAMLGLMAVSLSAAMVSPAMLGKPSETTGTATAWAPFDQAEIGLLIAQGKTVFVDVTADWCITCQANKSLVIDRSEVADALTAPGVVPMRADWTRPDPRISDYLARYNRYGIPFNAVYGPGAPSGIVLPELLSTESVLEAIERARGATTPNSQDIKDDREVSASGEEPQAR</sequence>
<dbReference type="PANTHER" id="PTHR32234">
    <property type="entry name" value="THIOL:DISULFIDE INTERCHANGE PROTEIN DSBD"/>
    <property type="match status" value="1"/>
</dbReference>
<evidence type="ECO:0000313" key="11">
    <source>
        <dbReference type="Proteomes" id="UP000321523"/>
    </source>
</evidence>
<evidence type="ECO:0000259" key="9">
    <source>
        <dbReference type="Pfam" id="PF11412"/>
    </source>
</evidence>
<evidence type="ECO:0000256" key="5">
    <source>
        <dbReference type="ARBA" id="ARBA00023136"/>
    </source>
</evidence>
<evidence type="ECO:0000256" key="2">
    <source>
        <dbReference type="ARBA" id="ARBA00022692"/>
    </source>
</evidence>
<evidence type="ECO:0000256" key="3">
    <source>
        <dbReference type="ARBA" id="ARBA00022748"/>
    </source>
</evidence>
<dbReference type="GO" id="GO:0045454">
    <property type="term" value="P:cell redox homeostasis"/>
    <property type="evidence" value="ECO:0007669"/>
    <property type="project" value="TreeGrafter"/>
</dbReference>
<gene>
    <name evidence="10" type="ORF">SAE02_71160</name>
</gene>
<name>A0A512E2L3_9PROT</name>
<feature type="transmembrane region" description="Helical" evidence="7">
    <location>
        <begin position="558"/>
        <end position="578"/>
    </location>
</feature>
<feature type="transmembrane region" description="Helical" evidence="7">
    <location>
        <begin position="352"/>
        <end position="373"/>
    </location>
</feature>
<dbReference type="GO" id="GO:0017004">
    <property type="term" value="P:cytochrome complex assembly"/>
    <property type="evidence" value="ECO:0007669"/>
    <property type="project" value="UniProtKB-KW"/>
</dbReference>
<dbReference type="InterPro" id="IPR028250">
    <property type="entry name" value="DsbDN"/>
</dbReference>
<feature type="domain" description="Cytochrome C biogenesis protein transmembrane" evidence="8">
    <location>
        <begin position="311"/>
        <end position="524"/>
    </location>
</feature>
<keyword evidence="2 7" id="KW-0812">Transmembrane</keyword>
<dbReference type="AlphaFoldDB" id="A0A512E2L3"/>
<dbReference type="SUPFAM" id="SSF52833">
    <property type="entry name" value="Thioredoxin-like"/>
    <property type="match status" value="1"/>
</dbReference>
<evidence type="ECO:0000256" key="6">
    <source>
        <dbReference type="SAM" id="MobiDB-lite"/>
    </source>
</evidence>
<dbReference type="Pfam" id="PF13899">
    <property type="entry name" value="Thioredoxin_7"/>
    <property type="match status" value="1"/>
</dbReference>
<dbReference type="EMBL" id="BJYZ01000056">
    <property type="protein sequence ID" value="GEO42968.1"/>
    <property type="molecule type" value="Genomic_DNA"/>
</dbReference>
<dbReference type="InterPro" id="IPR036249">
    <property type="entry name" value="Thioredoxin-like_sf"/>
</dbReference>
<evidence type="ECO:0000256" key="1">
    <source>
        <dbReference type="ARBA" id="ARBA00004141"/>
    </source>
</evidence>
<comment type="caution">
    <text evidence="10">The sequence shown here is derived from an EMBL/GenBank/DDBJ whole genome shotgun (WGS) entry which is preliminary data.</text>
</comment>
<dbReference type="Pfam" id="PF02683">
    <property type="entry name" value="DsbD_TM"/>
    <property type="match status" value="1"/>
</dbReference>